<reference evidence="1" key="1">
    <citation type="submission" date="2022-09" db="EMBL/GenBank/DDBJ databases">
        <title>Intensive care unit water sources are persistently colonized with multi-drug resistant bacteria and are the site of extensive horizontal gene transfer of antibiotic resistance genes.</title>
        <authorList>
            <person name="Diorio-Toth L."/>
        </authorList>
    </citation>
    <scope>NUCLEOTIDE SEQUENCE</scope>
    <source>
        <strain evidence="1">GD03864</strain>
    </source>
</reference>
<comment type="caution">
    <text evidence="1">The sequence shown here is derived from an EMBL/GenBank/DDBJ whole genome shotgun (WGS) entry which is preliminary data.</text>
</comment>
<evidence type="ECO:0000313" key="2">
    <source>
        <dbReference type="Proteomes" id="UP001161139"/>
    </source>
</evidence>
<protein>
    <submittedName>
        <fullName evidence="1">Uncharacterized protein</fullName>
    </submittedName>
</protein>
<evidence type="ECO:0000313" key="1">
    <source>
        <dbReference type="EMBL" id="MDH0686950.1"/>
    </source>
</evidence>
<name>A0ABD4XVS4_STUST</name>
<dbReference type="AlphaFoldDB" id="A0ABD4XVS4"/>
<dbReference type="RefSeq" id="WP_088192387.1">
    <property type="nucleotide sequence ID" value="NZ_JAOCDG010000003.1"/>
</dbReference>
<accession>A0ABD4XVS4</accession>
<proteinExistence type="predicted"/>
<dbReference type="Proteomes" id="UP001161139">
    <property type="component" value="Unassembled WGS sequence"/>
</dbReference>
<gene>
    <name evidence="1" type="ORF">N5D09_02475</name>
</gene>
<sequence length="70" mass="7626">MAVASEAAPTAGLERAMREWISATSLQANFLSKVKGMRDHQLLLRFNALTNEPADVALAKTEQIVQEVEG</sequence>
<dbReference type="EMBL" id="JAOCDG010000003">
    <property type="protein sequence ID" value="MDH0686950.1"/>
    <property type="molecule type" value="Genomic_DNA"/>
</dbReference>
<organism evidence="1 2">
    <name type="scientific">Stutzerimonas stutzeri</name>
    <name type="common">Pseudomonas stutzeri</name>
    <dbReference type="NCBI Taxonomy" id="316"/>
    <lineage>
        <taxon>Bacteria</taxon>
        <taxon>Pseudomonadati</taxon>
        <taxon>Pseudomonadota</taxon>
        <taxon>Gammaproteobacteria</taxon>
        <taxon>Pseudomonadales</taxon>
        <taxon>Pseudomonadaceae</taxon>
        <taxon>Stutzerimonas</taxon>
    </lineage>
</organism>